<dbReference type="GeneTree" id="ENSGT00950000182984"/>
<dbReference type="Gene3D" id="1.25.40.10">
    <property type="entry name" value="Tetratricopeptide repeat domain"/>
    <property type="match status" value="1"/>
</dbReference>
<feature type="region of interest" description="Disordered" evidence="1">
    <location>
        <begin position="1"/>
        <end position="113"/>
    </location>
</feature>
<gene>
    <name evidence="2" type="primary">TTK</name>
</gene>
<reference evidence="2 3" key="1">
    <citation type="submission" date="2013-03" db="EMBL/GenBank/DDBJ databases">
        <authorList>
            <person name="Warren W."/>
            <person name="Wilson R.K."/>
        </authorList>
    </citation>
    <scope>NUCLEOTIDE SEQUENCE</scope>
</reference>
<protein>
    <submittedName>
        <fullName evidence="2">TTK protein kinase</fullName>
    </submittedName>
</protein>
<dbReference type="InterPro" id="IPR011990">
    <property type="entry name" value="TPR-like_helical_dom_sf"/>
</dbReference>
<dbReference type="Ensembl" id="ENSMFAT00000072580.1">
    <property type="protein sequence ID" value="ENSMFAP00000064227.1"/>
    <property type="gene ID" value="ENSMFAG00000032875.2"/>
</dbReference>
<dbReference type="Proteomes" id="UP000233100">
    <property type="component" value="Chromosome 4"/>
</dbReference>
<organism evidence="2 3">
    <name type="scientific">Macaca fascicularis</name>
    <name type="common">Crab-eating macaque</name>
    <name type="synonym">Cynomolgus monkey</name>
    <dbReference type="NCBI Taxonomy" id="9541"/>
    <lineage>
        <taxon>Eukaryota</taxon>
        <taxon>Metazoa</taxon>
        <taxon>Chordata</taxon>
        <taxon>Craniata</taxon>
        <taxon>Vertebrata</taxon>
        <taxon>Euteleostomi</taxon>
        <taxon>Mammalia</taxon>
        <taxon>Eutheria</taxon>
        <taxon>Euarchontoglires</taxon>
        <taxon>Primates</taxon>
        <taxon>Haplorrhini</taxon>
        <taxon>Catarrhini</taxon>
        <taxon>Cercopithecidae</taxon>
        <taxon>Cercopithecinae</taxon>
        <taxon>Macaca</taxon>
    </lineage>
</organism>
<dbReference type="AlphaFoldDB" id="A0A7N9DF19"/>
<reference evidence="2" key="3">
    <citation type="submission" date="2025-09" db="UniProtKB">
        <authorList>
            <consortium name="Ensembl"/>
        </authorList>
    </citation>
    <scope>IDENTIFICATION</scope>
</reference>
<reference evidence="2" key="2">
    <citation type="submission" date="2025-08" db="UniProtKB">
        <authorList>
            <consortium name="Ensembl"/>
        </authorList>
    </citation>
    <scope>IDENTIFICATION</scope>
</reference>
<evidence type="ECO:0000256" key="1">
    <source>
        <dbReference type="SAM" id="MobiDB-lite"/>
    </source>
</evidence>
<proteinExistence type="predicted"/>
<name>A0A7N9DF19_MACFA</name>
<sequence>VPRGTKEKGGGEVSKEPAQGASFRSECWEQPSPPLYSSHQVGLPGSGYLPGRNSAWLNWKEQESPPTGARRTPAKCQHPTNPGTSRVRTRPRALPGGPRPTQGEGRPRRTRTNHDRRFYVASIDQLETVEIATGKFKRVCGKEFRFHLFISSAPLPVEMESEDLSGRELTIDSIMNKVRDIKNKFKNEDLTDELSLNKISADTTGNVKKSKQLLQKAVERGAVPLEMLEIALRNLNLQKKQLLSEEEKKTLSGNY</sequence>
<keyword evidence="3" id="KW-1185">Reference proteome</keyword>
<dbReference type="Bgee" id="ENSMFAG00000032875">
    <property type="expression patterns" value="Expressed in thymus and 4 other cell types or tissues"/>
</dbReference>
<evidence type="ECO:0000313" key="3">
    <source>
        <dbReference type="Proteomes" id="UP000233100"/>
    </source>
</evidence>
<accession>A0A7N9DF19</accession>
<feature type="compositionally biased region" description="Basic and acidic residues" evidence="1">
    <location>
        <begin position="1"/>
        <end position="15"/>
    </location>
</feature>
<evidence type="ECO:0000313" key="2">
    <source>
        <dbReference type="Ensembl" id="ENSMFAP00000064227.1"/>
    </source>
</evidence>